<dbReference type="PANTHER" id="PTHR48182:SF2">
    <property type="entry name" value="PROTEIN SERAC1"/>
    <property type="match status" value="1"/>
</dbReference>
<dbReference type="Pfam" id="PF07819">
    <property type="entry name" value="PGAP1"/>
    <property type="match status" value="1"/>
</dbReference>
<name>A0A7W7VG18_9PSEU</name>
<keyword evidence="3" id="KW-0256">Endoplasmic reticulum</keyword>
<dbReference type="InterPro" id="IPR029058">
    <property type="entry name" value="AB_hydrolase_fold"/>
</dbReference>
<evidence type="ECO:0000313" key="7">
    <source>
        <dbReference type="Proteomes" id="UP000520767"/>
    </source>
</evidence>
<evidence type="ECO:0000259" key="5">
    <source>
        <dbReference type="Pfam" id="PF07819"/>
    </source>
</evidence>
<feature type="domain" description="GPI inositol-deacylase PGAP1-like alpha/beta" evidence="5">
    <location>
        <begin position="85"/>
        <end position="211"/>
    </location>
</feature>
<gene>
    <name evidence="6" type="ORF">FHR82_004863</name>
</gene>
<comment type="caution">
    <text evidence="6">The sequence shown here is derived from an EMBL/GenBank/DDBJ whole genome shotgun (WGS) entry which is preliminary data.</text>
</comment>
<sequence length="337" mass="36051">MSGRGWVLLPDLPKVFDEVVNVATAPVRLVAESGVGQRAVGIANGVFGENADARGGTLPAAMTVRVEGRPVEVTGDAIAAEFPRASGRVVVFVHGLVETERSWFHQPAPEKSRTGTDFGSRLAVDLPSTPVYLRYNTGRRVSDNGNELVGLLSDLVDAWPVPVTDLVLVGHSMGGLVVRSAVLQAHEQGRAWLSRVIKVVCLGTPHTGAHLERVAAWAGSVLDRFIITAPLARLLALRSDGIKDLALGHVHRSQPTGSAPKTAPTPPPGVRQCFVFVTLARSQTSLSARLIGDLLVTPASAGDRTQTADHRWLGGLHHFDLLNHDTVYDSVLDWLRS</sequence>
<dbReference type="Proteomes" id="UP000520767">
    <property type="component" value="Unassembled WGS sequence"/>
</dbReference>
<proteinExistence type="predicted"/>
<comment type="subcellular location">
    <subcellularLocation>
        <location evidence="1">Endoplasmic reticulum</location>
    </subcellularLocation>
    <subcellularLocation>
        <location evidence="2">Membrane</location>
    </subcellularLocation>
</comment>
<reference evidence="6 7" key="1">
    <citation type="submission" date="2020-08" db="EMBL/GenBank/DDBJ databases">
        <title>Genomic Encyclopedia of Type Strains, Phase III (KMG-III): the genomes of soil and plant-associated and newly described type strains.</title>
        <authorList>
            <person name="Whitman W."/>
        </authorList>
    </citation>
    <scope>NUCLEOTIDE SEQUENCE [LARGE SCALE GENOMIC DNA]</scope>
    <source>
        <strain evidence="6 7">CECT 8960</strain>
    </source>
</reference>
<dbReference type="SUPFAM" id="SSF53474">
    <property type="entry name" value="alpha/beta-Hydrolases"/>
    <property type="match status" value="1"/>
</dbReference>
<dbReference type="RefSeq" id="WP_184812744.1">
    <property type="nucleotide sequence ID" value="NZ_JACHJQ010000005.1"/>
</dbReference>
<dbReference type="GO" id="GO:0016020">
    <property type="term" value="C:membrane"/>
    <property type="evidence" value="ECO:0007669"/>
    <property type="project" value="UniProtKB-SubCell"/>
</dbReference>
<protein>
    <submittedName>
        <fullName evidence="6">Pimeloyl-ACP methyl ester carboxylesterase</fullName>
    </submittedName>
</protein>
<evidence type="ECO:0000256" key="3">
    <source>
        <dbReference type="ARBA" id="ARBA00022824"/>
    </source>
</evidence>
<dbReference type="AlphaFoldDB" id="A0A7W7VG18"/>
<evidence type="ECO:0000256" key="2">
    <source>
        <dbReference type="ARBA" id="ARBA00004370"/>
    </source>
</evidence>
<evidence type="ECO:0000256" key="4">
    <source>
        <dbReference type="ARBA" id="ARBA00023136"/>
    </source>
</evidence>
<keyword evidence="7" id="KW-1185">Reference proteome</keyword>
<dbReference type="InterPro" id="IPR052374">
    <property type="entry name" value="SERAC1"/>
</dbReference>
<dbReference type="InterPro" id="IPR012908">
    <property type="entry name" value="PGAP1-ab_dom-like"/>
</dbReference>
<organism evidence="6 7">
    <name type="scientific">Actinophytocola algeriensis</name>
    <dbReference type="NCBI Taxonomy" id="1768010"/>
    <lineage>
        <taxon>Bacteria</taxon>
        <taxon>Bacillati</taxon>
        <taxon>Actinomycetota</taxon>
        <taxon>Actinomycetes</taxon>
        <taxon>Pseudonocardiales</taxon>
        <taxon>Pseudonocardiaceae</taxon>
    </lineage>
</organism>
<accession>A0A7W7VG18</accession>
<dbReference type="Gene3D" id="3.40.50.1820">
    <property type="entry name" value="alpha/beta hydrolase"/>
    <property type="match status" value="1"/>
</dbReference>
<dbReference type="PANTHER" id="PTHR48182">
    <property type="entry name" value="PROTEIN SERAC1"/>
    <property type="match status" value="1"/>
</dbReference>
<dbReference type="GO" id="GO:0016788">
    <property type="term" value="F:hydrolase activity, acting on ester bonds"/>
    <property type="evidence" value="ECO:0007669"/>
    <property type="project" value="InterPro"/>
</dbReference>
<keyword evidence="4" id="KW-0472">Membrane</keyword>
<evidence type="ECO:0000313" key="6">
    <source>
        <dbReference type="EMBL" id="MBB4908610.1"/>
    </source>
</evidence>
<evidence type="ECO:0000256" key="1">
    <source>
        <dbReference type="ARBA" id="ARBA00004240"/>
    </source>
</evidence>
<dbReference type="EMBL" id="JACHJQ010000005">
    <property type="protein sequence ID" value="MBB4908610.1"/>
    <property type="molecule type" value="Genomic_DNA"/>
</dbReference>